<accession>A0A4Y2CRC0</accession>
<evidence type="ECO:0000313" key="1">
    <source>
        <dbReference type="EMBL" id="GBM06923.1"/>
    </source>
</evidence>
<keyword evidence="2" id="KW-1185">Reference proteome</keyword>
<comment type="caution">
    <text evidence="1">The sequence shown here is derived from an EMBL/GenBank/DDBJ whole genome shotgun (WGS) entry which is preliminary data.</text>
</comment>
<dbReference type="EMBL" id="BGPR01000235">
    <property type="protein sequence ID" value="GBM06923.1"/>
    <property type="molecule type" value="Genomic_DNA"/>
</dbReference>
<feature type="non-terminal residue" evidence="1">
    <location>
        <position position="1"/>
    </location>
</feature>
<dbReference type="Proteomes" id="UP000499080">
    <property type="component" value="Unassembled WGS sequence"/>
</dbReference>
<organism evidence="1 2">
    <name type="scientific">Araneus ventricosus</name>
    <name type="common">Orbweaver spider</name>
    <name type="synonym">Epeira ventricosa</name>
    <dbReference type="NCBI Taxonomy" id="182803"/>
    <lineage>
        <taxon>Eukaryota</taxon>
        <taxon>Metazoa</taxon>
        <taxon>Ecdysozoa</taxon>
        <taxon>Arthropoda</taxon>
        <taxon>Chelicerata</taxon>
        <taxon>Arachnida</taxon>
        <taxon>Araneae</taxon>
        <taxon>Araneomorphae</taxon>
        <taxon>Entelegynae</taxon>
        <taxon>Araneoidea</taxon>
        <taxon>Araneidae</taxon>
        <taxon>Araneus</taxon>
    </lineage>
</organism>
<protein>
    <submittedName>
        <fullName evidence="1">Uncharacterized protein</fullName>
    </submittedName>
</protein>
<name>A0A4Y2CRC0_ARAVE</name>
<gene>
    <name evidence="1" type="ORF">AVEN_147858-2_1</name>
</gene>
<dbReference type="AlphaFoldDB" id="A0A4Y2CRC0"/>
<reference evidence="1 2" key="1">
    <citation type="journal article" date="2019" name="Sci. Rep.">
        <title>Orb-weaving spider Araneus ventricosus genome elucidates the spidroin gene catalogue.</title>
        <authorList>
            <person name="Kono N."/>
            <person name="Nakamura H."/>
            <person name="Ohtoshi R."/>
            <person name="Moran D.A.P."/>
            <person name="Shinohara A."/>
            <person name="Yoshida Y."/>
            <person name="Fujiwara M."/>
            <person name="Mori M."/>
            <person name="Tomita M."/>
            <person name="Arakawa K."/>
        </authorList>
    </citation>
    <scope>NUCLEOTIDE SEQUENCE [LARGE SCALE GENOMIC DNA]</scope>
</reference>
<proteinExistence type="predicted"/>
<evidence type="ECO:0000313" key="2">
    <source>
        <dbReference type="Proteomes" id="UP000499080"/>
    </source>
</evidence>
<sequence>WGRGGLVEPCFRSRWTPGSKPDPTEDPPCLWASCTFNLTWVKHPIADVVGEFGEGVPAQVSFSSSVCDSKLRSS</sequence>